<evidence type="ECO:0000313" key="1">
    <source>
        <dbReference type="EMBL" id="KAK8478283.1"/>
    </source>
</evidence>
<comment type="caution">
    <text evidence="1">The sequence shown here is derived from an EMBL/GenBank/DDBJ whole genome shotgun (WGS) entry which is preliminary data.</text>
</comment>
<dbReference type="SUPFAM" id="SSF52047">
    <property type="entry name" value="RNI-like"/>
    <property type="match status" value="1"/>
</dbReference>
<dbReference type="EMBL" id="JBBPBN010001424">
    <property type="protein sequence ID" value="KAK8478283.1"/>
    <property type="molecule type" value="Genomic_DNA"/>
</dbReference>
<name>A0ABR1ZDE1_9ROSI</name>
<dbReference type="Proteomes" id="UP001396334">
    <property type="component" value="Unassembled WGS sequence"/>
</dbReference>
<sequence length="229" mass="26183">MDRVKDYTLVPFASENLVVLHLGSTFELDISGLFSFPSMKVINLDSVEFPGVFFNLFSICPALEELIILEYADYWAGNGNAFSDYEIVVDVPKHEVLKYKDYVASGFSFKNCHSLVRAAIVMVLSYFLFKYGAIIELHPINTMNTKVFSAVSTYDLHVFRNLTRLRLGCNEYEYCGLLLPAKPPNFEELILGKENVKMNSRVLEKFTREPPPPRQRVPECLSQHHLKTV</sequence>
<evidence type="ECO:0000313" key="2">
    <source>
        <dbReference type="Proteomes" id="UP001396334"/>
    </source>
</evidence>
<reference evidence="1 2" key="1">
    <citation type="journal article" date="2024" name="G3 (Bethesda)">
        <title>Genome assembly of Hibiscus sabdariffa L. provides insights into metabolisms of medicinal natural products.</title>
        <authorList>
            <person name="Kim T."/>
        </authorList>
    </citation>
    <scope>NUCLEOTIDE SEQUENCE [LARGE SCALE GENOMIC DNA]</scope>
    <source>
        <strain evidence="1">TK-2024</strain>
        <tissue evidence="1">Old leaves</tissue>
    </source>
</reference>
<dbReference type="InterPro" id="IPR050232">
    <property type="entry name" value="FBL13/AtMIF1-like"/>
</dbReference>
<dbReference type="PANTHER" id="PTHR31900:SF34">
    <property type="entry name" value="EMB|CAB62440.1-RELATED"/>
    <property type="match status" value="1"/>
</dbReference>
<dbReference type="PANTHER" id="PTHR31900">
    <property type="entry name" value="F-BOX/RNI SUPERFAMILY PROTEIN-RELATED"/>
    <property type="match status" value="1"/>
</dbReference>
<proteinExistence type="predicted"/>
<organism evidence="1 2">
    <name type="scientific">Hibiscus sabdariffa</name>
    <name type="common">roselle</name>
    <dbReference type="NCBI Taxonomy" id="183260"/>
    <lineage>
        <taxon>Eukaryota</taxon>
        <taxon>Viridiplantae</taxon>
        <taxon>Streptophyta</taxon>
        <taxon>Embryophyta</taxon>
        <taxon>Tracheophyta</taxon>
        <taxon>Spermatophyta</taxon>
        <taxon>Magnoliopsida</taxon>
        <taxon>eudicotyledons</taxon>
        <taxon>Gunneridae</taxon>
        <taxon>Pentapetalae</taxon>
        <taxon>rosids</taxon>
        <taxon>malvids</taxon>
        <taxon>Malvales</taxon>
        <taxon>Malvaceae</taxon>
        <taxon>Malvoideae</taxon>
        <taxon>Hibiscus</taxon>
    </lineage>
</organism>
<protein>
    <submittedName>
        <fullName evidence="1">Uncharacterized protein</fullName>
    </submittedName>
</protein>
<keyword evidence="2" id="KW-1185">Reference proteome</keyword>
<accession>A0ABR1ZDE1</accession>
<gene>
    <name evidence="1" type="ORF">V6N11_021475</name>
</gene>